<reference evidence="1 2" key="1">
    <citation type="submission" date="2018-01" db="EMBL/GenBank/DDBJ databases">
        <title>Whole genome sequencing of Histamine producing bacteria.</title>
        <authorList>
            <person name="Butler K."/>
        </authorList>
    </citation>
    <scope>NUCLEOTIDE SEQUENCE [LARGE SCALE GENOMIC DNA]</scope>
    <source>
        <strain evidence="1 2">FS-7.2</strain>
    </source>
</reference>
<name>A0A2T3KLC0_9GAMM</name>
<dbReference type="EMBL" id="PYNF01000003">
    <property type="protein sequence ID" value="PSV00502.1"/>
    <property type="molecule type" value="Genomic_DNA"/>
</dbReference>
<evidence type="ECO:0000313" key="1">
    <source>
        <dbReference type="EMBL" id="PSV00502.1"/>
    </source>
</evidence>
<dbReference type="Proteomes" id="UP000241426">
    <property type="component" value="Unassembled WGS sequence"/>
</dbReference>
<dbReference type="AlphaFoldDB" id="A0A2T3KLC0"/>
<comment type="caution">
    <text evidence="1">The sequence shown here is derived from an EMBL/GenBank/DDBJ whole genome shotgun (WGS) entry which is preliminary data.</text>
</comment>
<proteinExistence type="predicted"/>
<gene>
    <name evidence="1" type="ORF">C9J27_05040</name>
</gene>
<accession>A0A2T3KLC0</accession>
<evidence type="ECO:0000313" key="2">
    <source>
        <dbReference type="Proteomes" id="UP000241426"/>
    </source>
</evidence>
<protein>
    <submittedName>
        <fullName evidence="1">Uncharacterized protein</fullName>
    </submittedName>
</protein>
<sequence length="235" mass="26642">MYKTVAATVRVAKFLTNVAPDILLNPDHMASPKDIKQQVLNISSSLISDHIMCCDWDIVYLVIRDFKASKKTDSNPVFIDAELVCKYFGLKSIPNASEQSTISPSPSVKVKAFGAHSLERVSKNSNTPINTLRDWFRTKKVVFHALMMFSIQSESNTQETQSVTPARVNKMSRDDLLNGYVQWYEVGKEKIGVLVNHTDNSYSFIDVDFQKLDDNNGMREIIKEVLYVHISSLHH</sequence>
<dbReference type="RefSeq" id="WP_107289132.1">
    <property type="nucleotide sequence ID" value="NZ_PYNF01000003.1"/>
</dbReference>
<organism evidence="1 2">
    <name type="scientific">Photobacterium kishitanii</name>
    <dbReference type="NCBI Taxonomy" id="318456"/>
    <lineage>
        <taxon>Bacteria</taxon>
        <taxon>Pseudomonadati</taxon>
        <taxon>Pseudomonadota</taxon>
        <taxon>Gammaproteobacteria</taxon>
        <taxon>Vibrionales</taxon>
        <taxon>Vibrionaceae</taxon>
        <taxon>Photobacterium</taxon>
    </lineage>
</organism>